<protein>
    <submittedName>
        <fullName evidence="1">Uncharacterized protein</fullName>
    </submittedName>
</protein>
<name>G9NVN6_HYPAI</name>
<dbReference type="GeneID" id="25781497"/>
<dbReference type="KEGG" id="tatv:25781497"/>
<gene>
    <name evidence="1" type="ORF">TRIATDRAFT_299812</name>
</gene>
<dbReference type="AlphaFoldDB" id="G9NVN6"/>
<comment type="caution">
    <text evidence="1">The sequence shown here is derived from an EMBL/GenBank/DDBJ whole genome shotgun (WGS) entry which is preliminary data.</text>
</comment>
<accession>G9NVN6</accession>
<dbReference type="EMBL" id="ABDG02000024">
    <property type="protein sequence ID" value="EHK45055.1"/>
    <property type="molecule type" value="Genomic_DNA"/>
</dbReference>
<proteinExistence type="predicted"/>
<dbReference type="HOGENOM" id="CLU_1434620_0_0_1"/>
<keyword evidence="2" id="KW-1185">Reference proteome</keyword>
<organism evidence="1 2">
    <name type="scientific">Hypocrea atroviridis (strain ATCC 20476 / IMI 206040)</name>
    <name type="common">Trichoderma atroviride</name>
    <dbReference type="NCBI Taxonomy" id="452589"/>
    <lineage>
        <taxon>Eukaryota</taxon>
        <taxon>Fungi</taxon>
        <taxon>Dikarya</taxon>
        <taxon>Ascomycota</taxon>
        <taxon>Pezizomycotina</taxon>
        <taxon>Sordariomycetes</taxon>
        <taxon>Hypocreomycetidae</taxon>
        <taxon>Hypocreales</taxon>
        <taxon>Hypocreaceae</taxon>
        <taxon>Trichoderma</taxon>
    </lineage>
</organism>
<evidence type="ECO:0000313" key="2">
    <source>
        <dbReference type="Proteomes" id="UP000005426"/>
    </source>
</evidence>
<evidence type="ECO:0000313" key="1">
    <source>
        <dbReference type="EMBL" id="EHK45055.1"/>
    </source>
</evidence>
<reference evidence="1 2" key="1">
    <citation type="journal article" date="2011" name="Genome Biol.">
        <title>Comparative genome sequence analysis underscores mycoparasitism as the ancestral life style of Trichoderma.</title>
        <authorList>
            <person name="Kubicek C.P."/>
            <person name="Herrera-Estrella A."/>
            <person name="Seidl-Seiboth V."/>
            <person name="Martinez D.A."/>
            <person name="Druzhinina I.S."/>
            <person name="Thon M."/>
            <person name="Zeilinger S."/>
            <person name="Casas-Flores S."/>
            <person name="Horwitz B.A."/>
            <person name="Mukherjee P.K."/>
            <person name="Mukherjee M."/>
            <person name="Kredics L."/>
            <person name="Alcaraz L.D."/>
            <person name="Aerts A."/>
            <person name="Antal Z."/>
            <person name="Atanasova L."/>
            <person name="Cervantes-Badillo M.G."/>
            <person name="Challacombe J."/>
            <person name="Chertkov O."/>
            <person name="McCluskey K."/>
            <person name="Coulpier F."/>
            <person name="Deshpande N."/>
            <person name="von Doehren H."/>
            <person name="Ebbole D.J."/>
            <person name="Esquivel-Naranjo E.U."/>
            <person name="Fekete E."/>
            <person name="Flipphi M."/>
            <person name="Glaser F."/>
            <person name="Gomez-Rodriguez E.Y."/>
            <person name="Gruber S."/>
            <person name="Han C."/>
            <person name="Henrissat B."/>
            <person name="Hermosa R."/>
            <person name="Hernandez-Onate M."/>
            <person name="Karaffa L."/>
            <person name="Kosti I."/>
            <person name="Le Crom S."/>
            <person name="Lindquist E."/>
            <person name="Lucas S."/>
            <person name="Luebeck M."/>
            <person name="Luebeck P.S."/>
            <person name="Margeot A."/>
            <person name="Metz B."/>
            <person name="Misra M."/>
            <person name="Nevalainen H."/>
            <person name="Omann M."/>
            <person name="Packer N."/>
            <person name="Perrone G."/>
            <person name="Uresti-Rivera E.E."/>
            <person name="Salamov A."/>
            <person name="Schmoll M."/>
            <person name="Seiboth B."/>
            <person name="Shapiro H."/>
            <person name="Sukno S."/>
            <person name="Tamayo-Ramos J.A."/>
            <person name="Tisch D."/>
            <person name="Wiest A."/>
            <person name="Wilkinson H.H."/>
            <person name="Zhang M."/>
            <person name="Coutinho P.M."/>
            <person name="Kenerley C.M."/>
            <person name="Monte E."/>
            <person name="Baker S.E."/>
            <person name="Grigoriev I.V."/>
        </authorList>
    </citation>
    <scope>NUCLEOTIDE SEQUENCE [LARGE SCALE GENOMIC DNA]</scope>
    <source>
        <strain evidence="2">ATCC 20476 / IMI 206040</strain>
    </source>
</reference>
<dbReference type="Proteomes" id="UP000005426">
    <property type="component" value="Unassembled WGS sequence"/>
</dbReference>
<sequence length="189" mass="20886">MHSLCSRDTCKHTSFIIQAVPSLSIIHLHSIFISQHSKADSCKFANPSLCSSLLSKQMFSSSHYRNTYPAFLSSGLRHLNRVMLLTNACKLHKTDFSTKTCIIRLAALASPQIDASNVSSGWSVTQKKRQNAPIVELTFASSCVVSHVFFPLICLYQDIPTVVSDPYYMYTTQPPGVSDVDQLLALACP</sequence>